<sequence>MPPKRFPKRELQHHETPMIRMSREELAWCIHQLKLSICVTVDAVRKDVTILENPQELLVKKRCIMKMSLGDYRKKMEMEKRKVPLGIVTKCCYRDSVNKYWSVMRKSHIVIAQQNPGKCSFQQSDNSFRFNFDSAQSSPKE</sequence>
<dbReference type="Proteomes" id="UP000789390">
    <property type="component" value="Unassembled WGS sequence"/>
</dbReference>
<gene>
    <name evidence="2" type="ORF">DGAL_LOCUS967</name>
</gene>
<comment type="caution">
    <text evidence="2">The sequence shown here is derived from an EMBL/GenBank/DDBJ whole genome shotgun (WGS) entry which is preliminary data.</text>
</comment>
<comment type="similarity">
    <text evidence="1">Belongs to the UPF0488 family.</text>
</comment>
<dbReference type="OrthoDB" id="20277at2759"/>
<organism evidence="2 3">
    <name type="scientific">Daphnia galeata</name>
    <dbReference type="NCBI Taxonomy" id="27404"/>
    <lineage>
        <taxon>Eukaryota</taxon>
        <taxon>Metazoa</taxon>
        <taxon>Ecdysozoa</taxon>
        <taxon>Arthropoda</taxon>
        <taxon>Crustacea</taxon>
        <taxon>Branchiopoda</taxon>
        <taxon>Diplostraca</taxon>
        <taxon>Cladocera</taxon>
        <taxon>Anomopoda</taxon>
        <taxon>Daphniidae</taxon>
        <taxon>Daphnia</taxon>
    </lineage>
</organism>
<dbReference type="EMBL" id="CAKKLH010000010">
    <property type="protein sequence ID" value="CAH0098861.1"/>
    <property type="molecule type" value="Genomic_DNA"/>
</dbReference>
<keyword evidence="3" id="KW-1185">Reference proteome</keyword>
<proteinExistence type="inferred from homology"/>
<accession>A0A8J2WGQ4</accession>
<protein>
    <submittedName>
        <fullName evidence="2">Uncharacterized protein</fullName>
    </submittedName>
</protein>
<dbReference type="PANTHER" id="PTHR13602">
    <property type="entry name" value="UPF0488 PROTEIN C8ORF33"/>
    <property type="match status" value="1"/>
</dbReference>
<dbReference type="PANTHER" id="PTHR13602:SF2">
    <property type="entry name" value="UPF0488 PROTEIN C8ORF33"/>
    <property type="match status" value="1"/>
</dbReference>
<dbReference type="AlphaFoldDB" id="A0A8J2WGQ4"/>
<reference evidence="2" key="1">
    <citation type="submission" date="2021-11" db="EMBL/GenBank/DDBJ databases">
        <authorList>
            <person name="Schell T."/>
        </authorList>
    </citation>
    <scope>NUCLEOTIDE SEQUENCE</scope>
    <source>
        <strain evidence="2">M5</strain>
    </source>
</reference>
<dbReference type="Pfam" id="PF15393">
    <property type="entry name" value="DUF4615"/>
    <property type="match status" value="1"/>
</dbReference>
<name>A0A8J2WGQ4_9CRUS</name>
<dbReference type="InterPro" id="IPR029274">
    <property type="entry name" value="DUF4615"/>
</dbReference>
<evidence type="ECO:0000313" key="2">
    <source>
        <dbReference type="EMBL" id="CAH0098861.1"/>
    </source>
</evidence>
<evidence type="ECO:0000256" key="1">
    <source>
        <dbReference type="ARBA" id="ARBA00005707"/>
    </source>
</evidence>
<evidence type="ECO:0000313" key="3">
    <source>
        <dbReference type="Proteomes" id="UP000789390"/>
    </source>
</evidence>